<feature type="chain" id="PRO_5004878928" description="Protein BIG1" evidence="3">
    <location>
        <begin position="21"/>
        <end position="319"/>
    </location>
</feature>
<keyword evidence="5" id="KW-1185">Reference proteome</keyword>
<keyword evidence="2" id="KW-0812">Transmembrane</keyword>
<sequence length="319" mass="35791">MRLLISVALTLSMLLQAVSGAPAVNDAKQRPLIPDSTALETLTSTHLKEGSDSEDLVVYKDDHGFIYAKFDLVHLMKIYGGEADDVEIGEMVLMSTQYFNLTQGAIDLERDSEKRRVKASDVESGFKRQRAKFVSIEVSPEQSFVRSAYSSRMSNEQPRGAASARSAEKPTSLDDGHDHGFRHDPQDSYATLVHARYGKCRGVHKLVLKGEIINLESKEVVTQFKATGNIPVDPLDYRAHRTTLESFKSFGRDCFEKLHRLGSLFDEDTILGFAVLSFVICAVYAIKDVIKAKLHDSEEDEMNEQEKKQKLVRELFAKN</sequence>
<feature type="compositionally biased region" description="Polar residues" evidence="1">
    <location>
        <begin position="148"/>
        <end position="157"/>
    </location>
</feature>
<evidence type="ECO:0000313" key="4">
    <source>
        <dbReference type="EMBL" id="CDK29590.1"/>
    </source>
</evidence>
<evidence type="ECO:0000256" key="1">
    <source>
        <dbReference type="SAM" id="MobiDB-lite"/>
    </source>
</evidence>
<reference evidence="4" key="1">
    <citation type="submission" date="2013-12" db="EMBL/GenBank/DDBJ databases">
        <authorList>
            <person name="Genoscope - CEA"/>
        </authorList>
    </citation>
    <scope>NUCLEOTIDE SEQUENCE</scope>
    <source>
        <strain evidence="4">CBS 1993</strain>
    </source>
</reference>
<proteinExistence type="predicted"/>
<dbReference type="HOGENOM" id="CLU_871738_0_0_1"/>
<protein>
    <recommendedName>
        <fullName evidence="6">Protein BIG1</fullName>
    </recommendedName>
</protein>
<name>W6MXW4_9ASCO</name>
<keyword evidence="2" id="KW-1133">Transmembrane helix</keyword>
<feature type="compositionally biased region" description="Basic and acidic residues" evidence="1">
    <location>
        <begin position="166"/>
        <end position="184"/>
    </location>
</feature>
<organism evidence="4 5">
    <name type="scientific">Kuraishia capsulata CBS 1993</name>
    <dbReference type="NCBI Taxonomy" id="1382522"/>
    <lineage>
        <taxon>Eukaryota</taxon>
        <taxon>Fungi</taxon>
        <taxon>Dikarya</taxon>
        <taxon>Ascomycota</taxon>
        <taxon>Saccharomycotina</taxon>
        <taxon>Pichiomycetes</taxon>
        <taxon>Pichiales</taxon>
        <taxon>Pichiaceae</taxon>
        <taxon>Kuraishia</taxon>
    </lineage>
</organism>
<keyword evidence="2" id="KW-0472">Membrane</keyword>
<feature type="signal peptide" evidence="3">
    <location>
        <begin position="1"/>
        <end position="20"/>
    </location>
</feature>
<feature type="region of interest" description="Disordered" evidence="1">
    <location>
        <begin position="148"/>
        <end position="184"/>
    </location>
</feature>
<evidence type="ECO:0000313" key="5">
    <source>
        <dbReference type="Proteomes" id="UP000019384"/>
    </source>
</evidence>
<gene>
    <name evidence="4" type="ORF">KUCA_T00005583001</name>
</gene>
<dbReference type="GeneID" id="34522962"/>
<dbReference type="AlphaFoldDB" id="W6MXW4"/>
<reference evidence="4" key="2">
    <citation type="submission" date="2014-02" db="EMBL/GenBank/DDBJ databases">
        <title>Complete DNA sequence of /Kuraishia capsulata/ illustrates novel genomic features among budding yeasts (/Saccharomycotina/).</title>
        <authorList>
            <person name="Morales L."/>
            <person name="Noel B."/>
            <person name="Porcel B."/>
            <person name="Marcet-Houben M."/>
            <person name="Hullo M-F."/>
            <person name="Sacerdot C."/>
            <person name="Tekaia F."/>
            <person name="Leh-Louis V."/>
            <person name="Despons L."/>
            <person name="Khanna V."/>
            <person name="Aury J-M."/>
            <person name="Barbe V."/>
            <person name="Couloux A."/>
            <person name="Labadie K."/>
            <person name="Pelletier E."/>
            <person name="Souciet J-L."/>
            <person name="Boekhout T."/>
            <person name="Gabaldon T."/>
            <person name="Wincker P."/>
            <person name="Dujon B."/>
        </authorList>
    </citation>
    <scope>NUCLEOTIDE SEQUENCE</scope>
    <source>
        <strain evidence="4">CBS 1993</strain>
    </source>
</reference>
<dbReference type="RefSeq" id="XP_022461574.1">
    <property type="nucleotide sequence ID" value="XM_022606218.1"/>
</dbReference>
<evidence type="ECO:0000256" key="3">
    <source>
        <dbReference type="SAM" id="SignalP"/>
    </source>
</evidence>
<evidence type="ECO:0008006" key="6">
    <source>
        <dbReference type="Google" id="ProtNLM"/>
    </source>
</evidence>
<evidence type="ECO:0000256" key="2">
    <source>
        <dbReference type="SAM" id="Phobius"/>
    </source>
</evidence>
<dbReference type="Proteomes" id="UP000019384">
    <property type="component" value="Unassembled WGS sequence"/>
</dbReference>
<feature type="transmembrane region" description="Helical" evidence="2">
    <location>
        <begin position="269"/>
        <end position="286"/>
    </location>
</feature>
<keyword evidence="3" id="KW-0732">Signal</keyword>
<accession>W6MXW4</accession>
<dbReference type="EMBL" id="HG793131">
    <property type="protein sequence ID" value="CDK29590.1"/>
    <property type="molecule type" value="Genomic_DNA"/>
</dbReference>